<evidence type="ECO:0000259" key="3">
    <source>
        <dbReference type="Pfam" id="PF20152"/>
    </source>
</evidence>
<feature type="transmembrane region" description="Helical" evidence="2">
    <location>
        <begin position="42"/>
        <end position="64"/>
    </location>
</feature>
<evidence type="ECO:0000313" key="5">
    <source>
        <dbReference type="Proteomes" id="UP001221142"/>
    </source>
</evidence>
<evidence type="ECO:0000256" key="1">
    <source>
        <dbReference type="SAM" id="MobiDB-lite"/>
    </source>
</evidence>
<proteinExistence type="predicted"/>
<gene>
    <name evidence="4" type="ORF">FB45DRAFT_29626</name>
</gene>
<feature type="region of interest" description="Disordered" evidence="1">
    <location>
        <begin position="320"/>
        <end position="342"/>
    </location>
</feature>
<keyword evidence="2" id="KW-0472">Membrane</keyword>
<organism evidence="4 5">
    <name type="scientific">Roridomyces roridus</name>
    <dbReference type="NCBI Taxonomy" id="1738132"/>
    <lineage>
        <taxon>Eukaryota</taxon>
        <taxon>Fungi</taxon>
        <taxon>Dikarya</taxon>
        <taxon>Basidiomycota</taxon>
        <taxon>Agaricomycotina</taxon>
        <taxon>Agaricomycetes</taxon>
        <taxon>Agaricomycetidae</taxon>
        <taxon>Agaricales</taxon>
        <taxon>Marasmiineae</taxon>
        <taxon>Mycenaceae</taxon>
        <taxon>Roridomyces</taxon>
    </lineage>
</organism>
<feature type="transmembrane region" description="Helical" evidence="2">
    <location>
        <begin position="117"/>
        <end position="140"/>
    </location>
</feature>
<dbReference type="Proteomes" id="UP001221142">
    <property type="component" value="Unassembled WGS sequence"/>
</dbReference>
<feature type="transmembrane region" description="Helical" evidence="2">
    <location>
        <begin position="76"/>
        <end position="97"/>
    </location>
</feature>
<keyword evidence="5" id="KW-1185">Reference proteome</keyword>
<dbReference type="InterPro" id="IPR045339">
    <property type="entry name" value="DUF6534"/>
</dbReference>
<dbReference type="PANTHER" id="PTHR40465:SF1">
    <property type="entry name" value="DUF6534 DOMAIN-CONTAINING PROTEIN"/>
    <property type="match status" value="1"/>
</dbReference>
<comment type="caution">
    <text evidence="4">The sequence shown here is derived from an EMBL/GenBank/DDBJ whole genome shotgun (WGS) entry which is preliminary data.</text>
</comment>
<name>A0AAD7G1S6_9AGAR</name>
<feature type="transmembrane region" description="Helical" evidence="2">
    <location>
        <begin position="234"/>
        <end position="254"/>
    </location>
</feature>
<feature type="transmembrane region" description="Helical" evidence="2">
    <location>
        <begin position="152"/>
        <end position="176"/>
    </location>
</feature>
<feature type="transmembrane region" description="Helical" evidence="2">
    <location>
        <begin position="260"/>
        <end position="278"/>
    </location>
</feature>
<accession>A0AAD7G1S6</accession>
<sequence>MMWRIGLYKSLTFGSPFCQSPSLSSLMDPTASPSFDGTRGALEIGIVGCAFLFGITTVQVYLYHRTYTGDSRFLKSLVATVWLLELTHTIVTAHAVYFETIKNSANPLLLTTMPLSLAVSLLVEALITFLTEGFFTYRIFVMYSTPLIAVGLWFLIFLRLVASVAYFAVCFLPVSIAEPFNVFEEKWSWLVEVPQAMGAAIDILIALALCTYYLRHKESDIASTRILIDKLISWAVSTGLLTSVVSLLTLIFFITMKDNLAWIVTYLWLAKVYSNSLLASLNARNGMRETANHGLSYKGPSKTQVTDRSIQFARPINVESQTESSVLDSDESQKPPSLNTNV</sequence>
<keyword evidence="2" id="KW-0812">Transmembrane</keyword>
<dbReference type="Pfam" id="PF20152">
    <property type="entry name" value="DUF6534"/>
    <property type="match status" value="1"/>
</dbReference>
<feature type="transmembrane region" description="Helical" evidence="2">
    <location>
        <begin position="196"/>
        <end position="214"/>
    </location>
</feature>
<dbReference type="AlphaFoldDB" id="A0AAD7G1S6"/>
<keyword evidence="2" id="KW-1133">Transmembrane helix</keyword>
<protein>
    <recommendedName>
        <fullName evidence="3">DUF6534 domain-containing protein</fullName>
    </recommendedName>
</protein>
<feature type="domain" description="DUF6534" evidence="3">
    <location>
        <begin position="199"/>
        <end position="285"/>
    </location>
</feature>
<dbReference type="PANTHER" id="PTHR40465">
    <property type="entry name" value="CHROMOSOME 1, WHOLE GENOME SHOTGUN SEQUENCE"/>
    <property type="match status" value="1"/>
</dbReference>
<reference evidence="4" key="1">
    <citation type="submission" date="2023-03" db="EMBL/GenBank/DDBJ databases">
        <title>Massive genome expansion in bonnet fungi (Mycena s.s.) driven by repeated elements and novel gene families across ecological guilds.</title>
        <authorList>
            <consortium name="Lawrence Berkeley National Laboratory"/>
            <person name="Harder C.B."/>
            <person name="Miyauchi S."/>
            <person name="Viragh M."/>
            <person name="Kuo A."/>
            <person name="Thoen E."/>
            <person name="Andreopoulos B."/>
            <person name="Lu D."/>
            <person name="Skrede I."/>
            <person name="Drula E."/>
            <person name="Henrissat B."/>
            <person name="Morin E."/>
            <person name="Kohler A."/>
            <person name="Barry K."/>
            <person name="LaButti K."/>
            <person name="Morin E."/>
            <person name="Salamov A."/>
            <person name="Lipzen A."/>
            <person name="Mereny Z."/>
            <person name="Hegedus B."/>
            <person name="Baldrian P."/>
            <person name="Stursova M."/>
            <person name="Weitz H."/>
            <person name="Taylor A."/>
            <person name="Grigoriev I.V."/>
            <person name="Nagy L.G."/>
            <person name="Martin F."/>
            <person name="Kauserud H."/>
        </authorList>
    </citation>
    <scope>NUCLEOTIDE SEQUENCE</scope>
    <source>
        <strain evidence="4">9284</strain>
    </source>
</reference>
<evidence type="ECO:0000256" key="2">
    <source>
        <dbReference type="SAM" id="Phobius"/>
    </source>
</evidence>
<evidence type="ECO:0000313" key="4">
    <source>
        <dbReference type="EMBL" id="KAJ7651015.1"/>
    </source>
</evidence>
<dbReference type="EMBL" id="JARKIF010000001">
    <property type="protein sequence ID" value="KAJ7651015.1"/>
    <property type="molecule type" value="Genomic_DNA"/>
</dbReference>